<sequence>MVSEAEAYAVYETLFHSIFLTQGCFQSQLLHLDNIRYNQRLYQQHLRIVETIFWQLSHYFFCNQNLFDFEDNKALEVTF</sequence>
<proteinExistence type="predicted"/>
<reference evidence="1" key="1">
    <citation type="journal article" date="2013" name="BMC Genomics">
        <title>Unscrambling butterfly oogenesis.</title>
        <authorList>
            <person name="Carter J.M."/>
            <person name="Baker S.C."/>
            <person name="Pink R."/>
            <person name="Carter D.R."/>
            <person name="Collins A."/>
            <person name="Tomlin J."/>
            <person name="Gibbs M."/>
            <person name="Breuker C.J."/>
        </authorList>
    </citation>
    <scope>NUCLEOTIDE SEQUENCE</scope>
    <source>
        <tissue evidence="1">Ovary</tissue>
    </source>
</reference>
<dbReference type="EMBL" id="GAIX01010385">
    <property type="protein sequence ID" value="JAA82175.1"/>
    <property type="molecule type" value="Transcribed_RNA"/>
</dbReference>
<name>S4P6E2_9NEOP</name>
<accession>S4P6E2</accession>
<organism evidence="1">
    <name type="scientific">Pararge aegeria</name>
    <name type="common">speckled wood butterfly</name>
    <dbReference type="NCBI Taxonomy" id="116150"/>
    <lineage>
        <taxon>Eukaryota</taxon>
        <taxon>Metazoa</taxon>
        <taxon>Ecdysozoa</taxon>
        <taxon>Arthropoda</taxon>
        <taxon>Hexapoda</taxon>
        <taxon>Insecta</taxon>
        <taxon>Pterygota</taxon>
        <taxon>Neoptera</taxon>
        <taxon>Endopterygota</taxon>
        <taxon>Lepidoptera</taxon>
        <taxon>Glossata</taxon>
        <taxon>Ditrysia</taxon>
        <taxon>Papilionoidea</taxon>
        <taxon>Nymphalidae</taxon>
        <taxon>Satyrinae</taxon>
        <taxon>Satyrini</taxon>
        <taxon>Parargina</taxon>
        <taxon>Pararge</taxon>
    </lineage>
</organism>
<dbReference type="AlphaFoldDB" id="S4P6E2"/>
<feature type="non-terminal residue" evidence="1">
    <location>
        <position position="79"/>
    </location>
</feature>
<reference evidence="1" key="2">
    <citation type="submission" date="2013-05" db="EMBL/GenBank/DDBJ databases">
        <authorList>
            <person name="Carter J.-M."/>
            <person name="Baker S.C."/>
            <person name="Pink R."/>
            <person name="Carter D.R.F."/>
            <person name="Collins A."/>
            <person name="Tomlin J."/>
            <person name="Gibbs M."/>
            <person name="Breuker C.J."/>
        </authorList>
    </citation>
    <scope>NUCLEOTIDE SEQUENCE</scope>
    <source>
        <tissue evidence="1">Ovary</tissue>
    </source>
</reference>
<evidence type="ECO:0000313" key="1">
    <source>
        <dbReference type="EMBL" id="JAA82175.1"/>
    </source>
</evidence>
<protein>
    <submittedName>
        <fullName evidence="1">Uncharacterized protein</fullName>
    </submittedName>
</protein>